<keyword evidence="4" id="KW-1185">Reference proteome</keyword>
<dbReference type="Proteomes" id="UP000634206">
    <property type="component" value="Unassembled WGS sequence"/>
</dbReference>
<accession>A0AAE2VES7</accession>
<evidence type="ECO:0000256" key="2">
    <source>
        <dbReference type="SAM" id="SignalP"/>
    </source>
</evidence>
<evidence type="ECO:0000256" key="1">
    <source>
        <dbReference type="SAM" id="MobiDB-lite"/>
    </source>
</evidence>
<reference evidence="3" key="1">
    <citation type="submission" date="2021-01" db="EMBL/GenBank/DDBJ databases">
        <title>Modified the classification status of verrucomicrobia.</title>
        <authorList>
            <person name="Feng X."/>
        </authorList>
    </citation>
    <scope>NUCLEOTIDE SEQUENCE</scope>
    <source>
        <strain evidence="3">5K15</strain>
    </source>
</reference>
<keyword evidence="2" id="KW-0732">Signal</keyword>
<protein>
    <recommendedName>
        <fullName evidence="5">Peptidase C39-like domain-containing protein</fullName>
    </recommendedName>
</protein>
<feature type="chain" id="PRO_5042236905" description="Peptidase C39-like domain-containing protein" evidence="2">
    <location>
        <begin position="28"/>
        <end position="379"/>
    </location>
</feature>
<proteinExistence type="predicted"/>
<feature type="region of interest" description="Disordered" evidence="1">
    <location>
        <begin position="105"/>
        <end position="129"/>
    </location>
</feature>
<dbReference type="EMBL" id="JAENIG010000011">
    <property type="protein sequence ID" value="MBK1856199.1"/>
    <property type="molecule type" value="Genomic_DNA"/>
</dbReference>
<comment type="caution">
    <text evidence="3">The sequence shown here is derived from an EMBL/GenBank/DDBJ whole genome shotgun (WGS) entry which is preliminary data.</text>
</comment>
<organism evidence="3 4">
    <name type="scientific">Oceaniferula flava</name>
    <dbReference type="NCBI Taxonomy" id="2800421"/>
    <lineage>
        <taxon>Bacteria</taxon>
        <taxon>Pseudomonadati</taxon>
        <taxon>Verrucomicrobiota</taxon>
        <taxon>Verrucomicrobiia</taxon>
        <taxon>Verrucomicrobiales</taxon>
        <taxon>Verrucomicrobiaceae</taxon>
        <taxon>Oceaniferula</taxon>
    </lineage>
</organism>
<sequence length="379" mass="43501">MKPLHFPQLLTLLGLMLWAGTSADVRADGRLSPRLPEWNQLNEYRPWTGKNGRVLTAKFMHRKDDTLFLMIRGREAPTPVNINGLSSTTRLWFERCIKQRDAERIRRDKRRAMQAAEKKAPGGPTSLKLRPGQVVEVSADKKVEVAGRSEVPHDQVTRRNVPNFNQADYGKKASDCVPNSYAMFISWWHTSGWVKMPESRKAADKQVDWLHDRLSRRMKTRNNSGTRASRLAENMQQFFREEMHTPVAFTHRFDYDYSPENLAKYTQGANATVLYVTTYSGRKKQGGHAVTLKIAKPDGSIEFNTWGMSLTGKIKRIPGEESMSYELRKKIPSYEIELDVGTRLPEWFIDQEQRFVLEASEYDCISVLTPYLPDSADGK</sequence>
<name>A0AAE2VES7_9BACT</name>
<evidence type="ECO:0008006" key="5">
    <source>
        <dbReference type="Google" id="ProtNLM"/>
    </source>
</evidence>
<evidence type="ECO:0000313" key="4">
    <source>
        <dbReference type="Proteomes" id="UP000634206"/>
    </source>
</evidence>
<feature type="signal peptide" evidence="2">
    <location>
        <begin position="1"/>
        <end position="27"/>
    </location>
</feature>
<evidence type="ECO:0000313" key="3">
    <source>
        <dbReference type="EMBL" id="MBK1856199.1"/>
    </source>
</evidence>
<gene>
    <name evidence="3" type="ORF">JIN83_14595</name>
</gene>
<dbReference type="AlphaFoldDB" id="A0AAE2VES7"/>
<dbReference type="RefSeq" id="WP_309490816.1">
    <property type="nucleotide sequence ID" value="NZ_JAENIG010000011.1"/>
</dbReference>